<feature type="non-terminal residue" evidence="2">
    <location>
        <position position="1"/>
    </location>
</feature>
<evidence type="ECO:0000313" key="2">
    <source>
        <dbReference type="EMBL" id="MDB0573847.1"/>
    </source>
</evidence>
<sequence>VDNGNGTLTQTTHYNNATFNAATTALAMLAGGGLASALGANAQSAADAAQNESVNNATAEHQRSLPANAGTGSATSLGELAGRFGRGVVGGLKGVFVEPFLQVRDIGAAGLSFGYNELMRGEKAPYWYPEMKSGVAEAYANGTSQGKLLLQSNPLTGVGVLSYDATTALAQGRYGDAAEMAGGFAAGTAVGAGVSRFGGYGLTFGDIGGPRYGSLASQRGAVSLRLVTPEDGVSGDVPVISNGTANSATGSYLREGLARLAGIPRSLNNVWGSSLNDLKDAYQMDGRTVVDKPARSSSSGNAQIFTVDAPKEGAAVVKEVQYSPESDVSQHGGQYYKFTYTDGSKVKVINPDTYNISGWPEKNTTFYDPAGNRIVYDLVTKTWRKK</sequence>
<evidence type="ECO:0000313" key="3">
    <source>
        <dbReference type="Proteomes" id="UP001144050"/>
    </source>
</evidence>
<protein>
    <submittedName>
        <fullName evidence="2">Uncharacterized protein</fullName>
    </submittedName>
</protein>
<dbReference type="Proteomes" id="UP001144050">
    <property type="component" value="Unassembled WGS sequence"/>
</dbReference>
<name>A0AAW5ZUV4_RALSL</name>
<comment type="caution">
    <text evidence="2">The sequence shown here is derived from an EMBL/GenBank/DDBJ whole genome shotgun (WGS) entry which is preliminary data.</text>
</comment>
<evidence type="ECO:0000256" key="1">
    <source>
        <dbReference type="SAM" id="MobiDB-lite"/>
    </source>
</evidence>
<dbReference type="AlphaFoldDB" id="A0AAW5ZUV4"/>
<reference evidence="2" key="1">
    <citation type="submission" date="2021-09" db="EMBL/GenBank/DDBJ databases">
        <title>Genomic analysis of Ralstonia spp.</title>
        <authorList>
            <person name="Aburjaile F."/>
            <person name="Ariute J.C."/>
            <person name="Pais A.K.L."/>
            <person name="Albuquerque G.M.R."/>
            <person name="Silva A.M.F."/>
            <person name="Brenig B."/>
            <person name="Azevedo V."/>
            <person name="Matiuzzi M."/>
            <person name="Ramos R."/>
            <person name="Goes-Neto A."/>
            <person name="Soares S."/>
            <person name="Iseppon A.M.B."/>
            <person name="Souza E."/>
            <person name="Gama M."/>
        </authorList>
    </citation>
    <scope>NUCLEOTIDE SEQUENCE</scope>
    <source>
        <strain evidence="2">CCRMRs91</strain>
    </source>
</reference>
<proteinExistence type="predicted"/>
<gene>
    <name evidence="2" type="ORF">LBW59_24175</name>
</gene>
<feature type="region of interest" description="Disordered" evidence="1">
    <location>
        <begin position="51"/>
        <end position="71"/>
    </location>
</feature>
<dbReference type="EMBL" id="JAIVFG010000073">
    <property type="protein sequence ID" value="MDB0573847.1"/>
    <property type="molecule type" value="Genomic_DNA"/>
</dbReference>
<accession>A0AAW5ZUV4</accession>
<organism evidence="2 3">
    <name type="scientific">Ralstonia solanacearum</name>
    <name type="common">Pseudomonas solanacearum</name>
    <dbReference type="NCBI Taxonomy" id="305"/>
    <lineage>
        <taxon>Bacteria</taxon>
        <taxon>Pseudomonadati</taxon>
        <taxon>Pseudomonadota</taxon>
        <taxon>Betaproteobacteria</taxon>
        <taxon>Burkholderiales</taxon>
        <taxon>Burkholderiaceae</taxon>
        <taxon>Ralstonia</taxon>
        <taxon>Ralstonia solanacearum species complex</taxon>
    </lineage>
</organism>